<comment type="caution">
    <text evidence="1">The sequence shown here is derived from an EMBL/GenBank/DDBJ whole genome shotgun (WGS) entry which is preliminary data.</text>
</comment>
<organism evidence="1 2">
    <name type="scientific">Enterococcus faecium R496</name>
    <dbReference type="NCBI Taxonomy" id="1134836"/>
    <lineage>
        <taxon>Bacteria</taxon>
        <taxon>Bacillati</taxon>
        <taxon>Bacillota</taxon>
        <taxon>Bacilli</taxon>
        <taxon>Lactobacillales</taxon>
        <taxon>Enterococcaceae</taxon>
        <taxon>Enterococcus</taxon>
    </lineage>
</organism>
<dbReference type="Proteomes" id="UP000006402">
    <property type="component" value="Unassembled WGS sequence"/>
</dbReference>
<proteinExistence type="predicted"/>
<dbReference type="EMBL" id="AMAH01000122">
    <property type="protein sequence ID" value="EJX52356.1"/>
    <property type="molecule type" value="Genomic_DNA"/>
</dbReference>
<name>A0AAV3GVB7_ENTFC</name>
<protein>
    <submittedName>
        <fullName evidence="1">Uncharacterized protein</fullName>
    </submittedName>
</protein>
<evidence type="ECO:0000313" key="1">
    <source>
        <dbReference type="EMBL" id="EJX52356.1"/>
    </source>
</evidence>
<sequence length="41" mass="5120">MITTSFLDQCKKRQRKEKFRGFLYLFIWLDIKSKQMNRSAY</sequence>
<gene>
    <name evidence="1" type="ORF">HMPREF1378_01692</name>
</gene>
<accession>A0AAV3GVB7</accession>
<evidence type="ECO:0000313" key="2">
    <source>
        <dbReference type="Proteomes" id="UP000006402"/>
    </source>
</evidence>
<reference evidence="1 2" key="1">
    <citation type="submission" date="2012-04" db="EMBL/GenBank/DDBJ databases">
        <authorList>
            <person name="Weinstock G."/>
            <person name="Sodergren E."/>
            <person name="Lobos E.A."/>
            <person name="Fulton L."/>
            <person name="Fulton R."/>
            <person name="Courtney L."/>
            <person name="Fronick C."/>
            <person name="O'Laughlin M."/>
            <person name="Godfrey J."/>
            <person name="Wilson R.M."/>
            <person name="Miner T."/>
            <person name="Farmer C."/>
            <person name="Delehaunty K."/>
            <person name="Cordes M."/>
            <person name="Minx P."/>
            <person name="Tomlinson C."/>
            <person name="Chen J."/>
            <person name="Wollam A."/>
            <person name="Pepin K.H."/>
            <person name="Bhonagiri V."/>
            <person name="Zhang X."/>
            <person name="Suruliraj S."/>
            <person name="Warren W."/>
            <person name="Mitreva M."/>
            <person name="Mardis E.R."/>
            <person name="Wilson R.K."/>
        </authorList>
    </citation>
    <scope>NUCLEOTIDE SEQUENCE [LARGE SCALE GENOMIC DNA]</scope>
    <source>
        <strain evidence="1 2">R496</strain>
    </source>
</reference>
<dbReference type="AlphaFoldDB" id="A0AAV3GVB7"/>